<proteinExistence type="predicted"/>
<reference evidence="1" key="1">
    <citation type="submission" date="2022-12" db="EMBL/GenBank/DDBJ databases">
        <authorList>
            <person name="Petersen C."/>
        </authorList>
    </citation>
    <scope>NUCLEOTIDE SEQUENCE</scope>
    <source>
        <strain evidence="1">IBT 16125</strain>
    </source>
</reference>
<gene>
    <name evidence="1" type="ORF">N7458_009455</name>
</gene>
<evidence type="ECO:0000313" key="2">
    <source>
        <dbReference type="Proteomes" id="UP001213681"/>
    </source>
</evidence>
<keyword evidence="2" id="KW-1185">Reference proteome</keyword>
<comment type="caution">
    <text evidence="1">The sequence shown here is derived from an EMBL/GenBank/DDBJ whole genome shotgun (WGS) entry which is preliminary data.</text>
</comment>
<accession>A0AAD6BYP7</accession>
<dbReference type="Pfam" id="PF04646">
    <property type="entry name" value="DUF604"/>
    <property type="match status" value="1"/>
</dbReference>
<dbReference type="Gene3D" id="3.90.550.50">
    <property type="match status" value="1"/>
</dbReference>
<name>A0AAD6BYP7_9EURO</name>
<dbReference type="InterPro" id="IPR006740">
    <property type="entry name" value="DUF604"/>
</dbReference>
<reference evidence="1" key="2">
    <citation type="journal article" date="2023" name="IMA Fungus">
        <title>Comparative genomic study of the Penicillium genus elucidates a diverse pangenome and 15 lateral gene transfer events.</title>
        <authorList>
            <person name="Petersen C."/>
            <person name="Sorensen T."/>
            <person name="Nielsen M.R."/>
            <person name="Sondergaard T.E."/>
            <person name="Sorensen J.L."/>
            <person name="Fitzpatrick D.A."/>
            <person name="Frisvad J.C."/>
            <person name="Nielsen K.L."/>
        </authorList>
    </citation>
    <scope>NUCLEOTIDE SEQUENCE</scope>
    <source>
        <strain evidence="1">IBT 16125</strain>
    </source>
</reference>
<dbReference type="RefSeq" id="XP_056761686.1">
    <property type="nucleotide sequence ID" value="XM_056912837.1"/>
</dbReference>
<organism evidence="1 2">
    <name type="scientific">Penicillium daleae</name>
    <dbReference type="NCBI Taxonomy" id="63821"/>
    <lineage>
        <taxon>Eukaryota</taxon>
        <taxon>Fungi</taxon>
        <taxon>Dikarya</taxon>
        <taxon>Ascomycota</taxon>
        <taxon>Pezizomycotina</taxon>
        <taxon>Eurotiomycetes</taxon>
        <taxon>Eurotiomycetidae</taxon>
        <taxon>Eurotiales</taxon>
        <taxon>Aspergillaceae</taxon>
        <taxon>Penicillium</taxon>
    </lineage>
</organism>
<dbReference type="EMBL" id="JAPVEA010000008">
    <property type="protein sequence ID" value="KAJ5438457.1"/>
    <property type="molecule type" value="Genomic_DNA"/>
</dbReference>
<dbReference type="PANTHER" id="PTHR10811">
    <property type="entry name" value="FRINGE-RELATED"/>
    <property type="match status" value="1"/>
</dbReference>
<sequence length="488" mass="54949">MLLKGPEGAIPASWAWKKMMRFVVAIIAVAGFAALLWPSSAKKTTTATVAPTRAHSNITISANVKCDPDADMLHHLGVRKLAQYTRREVVVEFTEDPLPMRQHIDQPLLDVQVRGSGHTNELGEPQDGCTIPAPLAVVVPKPPKMADASHIDFGVATSVSRLNESLDQFAHWAGYTHTRIFALLEPEESKTKAGIAYVKTKADNLGIDLFVTESEDDYLHRYFALIALLEENMREGTRWGCIIDDDTFFPSMSALVKALAEYDDTKPMYIGGLSEGIPQIATFGMIAFGGAGVFLSRPLLSDLATVYDECEQMTYTGDRRIANCIYQYTTTRLTVDHRLHQLDLMGDASGFFESGRELPLSVHHWKSWFQADMPKLSVISELCGDSSLLRQWQFNDGWFLTNGFSVVQYSFPPEQNDISMEMTWEPHNGATLESYLHELGPLRRKDDHKVSFLLEDSVIEENGRVTQWYIKRDKRDGDQILELSWRKR</sequence>
<evidence type="ECO:0008006" key="3">
    <source>
        <dbReference type="Google" id="ProtNLM"/>
    </source>
</evidence>
<dbReference type="AlphaFoldDB" id="A0AAD6BYP7"/>
<dbReference type="GeneID" id="81603080"/>
<evidence type="ECO:0000313" key="1">
    <source>
        <dbReference type="EMBL" id="KAJ5438457.1"/>
    </source>
</evidence>
<protein>
    <recommendedName>
        <fullName evidence="3">Glycosyltransferase family 31 protein</fullName>
    </recommendedName>
</protein>
<dbReference type="Proteomes" id="UP001213681">
    <property type="component" value="Unassembled WGS sequence"/>
</dbReference>